<dbReference type="Proteomes" id="UP001149074">
    <property type="component" value="Unassembled WGS sequence"/>
</dbReference>
<dbReference type="RefSeq" id="XP_056474657.1">
    <property type="nucleotide sequence ID" value="XM_056618498.1"/>
</dbReference>
<reference evidence="4" key="1">
    <citation type="submission" date="2022-11" db="EMBL/GenBank/DDBJ databases">
        <authorList>
            <person name="Petersen C."/>
        </authorList>
    </citation>
    <scope>NUCLEOTIDE SEQUENCE</scope>
    <source>
        <strain evidence="4">IBT 30761</strain>
    </source>
</reference>
<dbReference type="GeneID" id="81357477"/>
<dbReference type="OrthoDB" id="4478077at2759"/>
<keyword evidence="3" id="KW-0732">Signal</keyword>
<evidence type="ECO:0000313" key="5">
    <source>
        <dbReference type="Proteomes" id="UP001149074"/>
    </source>
</evidence>
<feature type="signal peptide" evidence="3">
    <location>
        <begin position="1"/>
        <end position="18"/>
    </location>
</feature>
<evidence type="ECO:0000256" key="3">
    <source>
        <dbReference type="SAM" id="SignalP"/>
    </source>
</evidence>
<accession>A0A9W9FEZ2</accession>
<evidence type="ECO:0000256" key="1">
    <source>
        <dbReference type="ARBA" id="ARBA00022529"/>
    </source>
</evidence>
<organism evidence="4 5">
    <name type="scientific">Penicillium argentinense</name>
    <dbReference type="NCBI Taxonomy" id="1131581"/>
    <lineage>
        <taxon>Eukaryota</taxon>
        <taxon>Fungi</taxon>
        <taxon>Dikarya</taxon>
        <taxon>Ascomycota</taxon>
        <taxon>Pezizomycotina</taxon>
        <taxon>Eurotiomycetes</taxon>
        <taxon>Eurotiomycetidae</taxon>
        <taxon>Eurotiales</taxon>
        <taxon>Aspergillaceae</taxon>
        <taxon>Penicillium</taxon>
    </lineage>
</organism>
<dbReference type="SUPFAM" id="SSF57598">
    <property type="entry name" value="Antifungal protein (AGAFP)"/>
    <property type="match status" value="1"/>
</dbReference>
<dbReference type="InterPro" id="IPR023112">
    <property type="entry name" value="Antifungal-protein_dom_sf"/>
</dbReference>
<evidence type="ECO:0000313" key="4">
    <source>
        <dbReference type="EMBL" id="KAJ5099003.1"/>
    </source>
</evidence>
<protein>
    <submittedName>
        <fullName evidence="4">Antifungal protein</fullName>
    </submittedName>
</protein>
<feature type="chain" id="PRO_5040948529" evidence="3">
    <location>
        <begin position="19"/>
        <end position="60"/>
    </location>
</feature>
<keyword evidence="5" id="KW-1185">Reference proteome</keyword>
<evidence type="ECO:0000256" key="2">
    <source>
        <dbReference type="ARBA" id="ARBA00022577"/>
    </source>
</evidence>
<dbReference type="GO" id="GO:0050832">
    <property type="term" value="P:defense response to fungus"/>
    <property type="evidence" value="ECO:0007669"/>
    <property type="project" value="UniProtKB-KW"/>
</dbReference>
<proteinExistence type="predicted"/>
<keyword evidence="1" id="KW-0929">Antimicrobial</keyword>
<gene>
    <name evidence="4" type="ORF">N7532_006004</name>
</gene>
<dbReference type="AlphaFoldDB" id="A0A9W9FEZ2"/>
<name>A0A9W9FEZ2_9EURO</name>
<dbReference type="GO" id="GO:0031640">
    <property type="term" value="P:killing of cells of another organism"/>
    <property type="evidence" value="ECO:0007669"/>
    <property type="project" value="UniProtKB-KW"/>
</dbReference>
<keyword evidence="2" id="KW-0295">Fungicide</keyword>
<dbReference type="Gene3D" id="2.40.50.60">
    <property type="entry name" value="Antifungal protein domain"/>
    <property type="match status" value="1"/>
</dbReference>
<reference evidence="4" key="2">
    <citation type="journal article" date="2023" name="IMA Fungus">
        <title>Comparative genomic study of the Penicillium genus elucidates a diverse pangenome and 15 lateral gene transfer events.</title>
        <authorList>
            <person name="Petersen C."/>
            <person name="Sorensen T."/>
            <person name="Nielsen M.R."/>
            <person name="Sondergaard T.E."/>
            <person name="Sorensen J.L."/>
            <person name="Fitzpatrick D.A."/>
            <person name="Frisvad J.C."/>
            <person name="Nielsen K.L."/>
        </authorList>
    </citation>
    <scope>NUCLEOTIDE SEQUENCE</scope>
    <source>
        <strain evidence="4">IBT 30761</strain>
    </source>
</reference>
<sequence>MQFTTVALFFFAAMGAIANPVEADGLEAREEAGALITYTGCTKDGKKCTFDSVNKKVTCD</sequence>
<comment type="caution">
    <text evidence="4">The sequence shown here is derived from an EMBL/GenBank/DDBJ whole genome shotgun (WGS) entry which is preliminary data.</text>
</comment>
<dbReference type="EMBL" id="JAPQKI010000005">
    <property type="protein sequence ID" value="KAJ5099003.1"/>
    <property type="molecule type" value="Genomic_DNA"/>
</dbReference>